<feature type="domain" description="Helicase C-terminal" evidence="6">
    <location>
        <begin position="439"/>
        <end position="615"/>
    </location>
</feature>
<dbReference type="InterPro" id="IPR000330">
    <property type="entry name" value="SNF2_N"/>
</dbReference>
<dbReference type="CDD" id="cd18793">
    <property type="entry name" value="SF2_C_SNF"/>
    <property type="match status" value="1"/>
</dbReference>
<dbReference type="Pfam" id="PF00176">
    <property type="entry name" value="SNF2-rel_dom"/>
    <property type="match status" value="1"/>
</dbReference>
<keyword evidence="8" id="KW-1185">Reference proteome</keyword>
<organism evidence="7 8">
    <name type="scientific">Aporhodopirellula aestuarii</name>
    <dbReference type="NCBI Taxonomy" id="2950107"/>
    <lineage>
        <taxon>Bacteria</taxon>
        <taxon>Pseudomonadati</taxon>
        <taxon>Planctomycetota</taxon>
        <taxon>Planctomycetia</taxon>
        <taxon>Pirellulales</taxon>
        <taxon>Pirellulaceae</taxon>
        <taxon>Aporhodopirellula</taxon>
    </lineage>
</organism>
<evidence type="ECO:0000313" key="8">
    <source>
        <dbReference type="Proteomes" id="UP001202961"/>
    </source>
</evidence>
<dbReference type="GO" id="GO:0004386">
    <property type="term" value="F:helicase activity"/>
    <property type="evidence" value="ECO:0007669"/>
    <property type="project" value="UniProtKB-KW"/>
</dbReference>
<evidence type="ECO:0000256" key="4">
    <source>
        <dbReference type="ARBA" id="ARBA00022840"/>
    </source>
</evidence>
<dbReference type="PANTHER" id="PTHR45766">
    <property type="entry name" value="DNA ANNEALING HELICASE AND ENDONUCLEASE ZRANB3 FAMILY MEMBER"/>
    <property type="match status" value="1"/>
</dbReference>
<dbReference type="InterPro" id="IPR027417">
    <property type="entry name" value="P-loop_NTPase"/>
</dbReference>
<keyword evidence="1" id="KW-0547">Nucleotide-binding</keyword>
<feature type="domain" description="Helicase ATP-binding" evidence="5">
    <location>
        <begin position="119"/>
        <end position="293"/>
    </location>
</feature>
<keyword evidence="2" id="KW-0378">Hydrolase</keyword>
<comment type="caution">
    <text evidence="7">The sequence shown here is derived from an EMBL/GenBank/DDBJ whole genome shotgun (WGS) entry which is preliminary data.</text>
</comment>
<dbReference type="PROSITE" id="PS51192">
    <property type="entry name" value="HELICASE_ATP_BIND_1"/>
    <property type="match status" value="1"/>
</dbReference>
<dbReference type="SUPFAM" id="SSF52540">
    <property type="entry name" value="P-loop containing nucleoside triphosphate hydrolases"/>
    <property type="match status" value="2"/>
</dbReference>
<dbReference type="PANTHER" id="PTHR45766:SF6">
    <property type="entry name" value="SWI_SNF-RELATED MATRIX-ASSOCIATED ACTIN-DEPENDENT REGULATOR OF CHROMATIN SUBFAMILY A-LIKE PROTEIN 1"/>
    <property type="match status" value="1"/>
</dbReference>
<name>A0ABT0U6R7_9BACT</name>
<proteinExistence type="predicted"/>
<evidence type="ECO:0000256" key="2">
    <source>
        <dbReference type="ARBA" id="ARBA00022801"/>
    </source>
</evidence>
<keyword evidence="4" id="KW-0067">ATP-binding</keyword>
<sequence>MPKIAAPTPGMRVLCRDAEWLVTRVDPSDHSHQNYAVHCVGADDLVRGHEAIFLTQLDTIEPVDPRNTQLVQDQSSGYRMAKLFLEAQLRQMPATGVEPDLEGMGVFKPMKFQIQTVEWALRQLRPRLLLADAVGLGKTIQVGMVLSELMRRGRANRILVLAKKSMLTQFQSELWNRFGIPLVRLDSAGIAKLRLRIPANKNPFEVYQRVIISIDTLKNVGSYRHFLENTRWDCVVIDEAHNVAGASVPERHLAYRLARLLSRRTDSMLLTTATPHNGKRETFGRLISLLDPSAIPDPDFKEYSADDIRGFFLMRFKEDVREDAGADLTDRLLVPIDQTTVPATAEEEKVYAILSELRAEATKNKGEEAWKNNVLVQYGIYKQFLSSPESCRKTLQKRITAVQAKDPESPELPYLNRMDSQLGTLSIRDSSRYQLLKRQLEAIGWDGKETSPRVLVFTEYRETQDALAATLAKDFKIKYSPKFEQQPKQALATINGSCPDIHLMKTVEAFGTGASDVRMLLATDVASEGVNLHHQCHNIIHYDLPWSIITLIQRNGRIDRFGQTESPVLRYLRISTRDGMLKGDESIFERLIEKVEEINRSTRQGETVLKLYDPEAEERYIAEAGILQGNVDVLEKPSSEGEVESTELESVLSQANPAGQEDFLKFLLGETEEASAADPTADSSGKKYSRLRLYDDKRFLLDGYRYLAELHQDYAAIEENGKLMLLNAPKDLRRRLGAPNERGDVVFGATAIPSEAWPEDNQFRLTEDPDRVELAIKAARNTSGHWSRELLATDQQPILQWITERLLMLMKRGECPHITSRSLESGELCFCFIGQVSSRAGAPLVVDAHAISFRKGGGFEHRSLRDALDAAGFDSLVNQGNTGDIKAIQGPLIEAAVESSLEHMRELGRKHVDSLLPFLRRENRRLRNWKNRRQELLESRIEKLPPNHRKTKMYRKDLEEMDAYLRDREDNWQDTYFTASTEPSTQLVLVIEGVN</sequence>
<accession>A0ABT0U6R7</accession>
<dbReference type="InterPro" id="IPR057342">
    <property type="entry name" value="DEXDc_RapA"/>
</dbReference>
<dbReference type="InterPro" id="IPR001650">
    <property type="entry name" value="Helicase_C-like"/>
</dbReference>
<dbReference type="Pfam" id="PF00271">
    <property type="entry name" value="Helicase_C"/>
    <property type="match status" value="1"/>
</dbReference>
<evidence type="ECO:0000313" key="7">
    <source>
        <dbReference type="EMBL" id="MCM2372098.1"/>
    </source>
</evidence>
<dbReference type="SMART" id="SM00487">
    <property type="entry name" value="DEXDc"/>
    <property type="match status" value="1"/>
</dbReference>
<dbReference type="InterPro" id="IPR014001">
    <property type="entry name" value="Helicase_ATP-bd"/>
</dbReference>
<dbReference type="InterPro" id="IPR038718">
    <property type="entry name" value="SNF2-like_sf"/>
</dbReference>
<dbReference type="Gene3D" id="3.40.50.10810">
    <property type="entry name" value="Tandem AAA-ATPase domain"/>
    <property type="match status" value="1"/>
</dbReference>
<evidence type="ECO:0000259" key="6">
    <source>
        <dbReference type="PROSITE" id="PS51194"/>
    </source>
</evidence>
<dbReference type="Proteomes" id="UP001202961">
    <property type="component" value="Unassembled WGS sequence"/>
</dbReference>
<gene>
    <name evidence="7" type="ORF">NB063_15945</name>
</gene>
<evidence type="ECO:0000256" key="3">
    <source>
        <dbReference type="ARBA" id="ARBA00022806"/>
    </source>
</evidence>
<dbReference type="InterPro" id="IPR049730">
    <property type="entry name" value="SNF2/RAD54-like_C"/>
</dbReference>
<keyword evidence="3 7" id="KW-0347">Helicase</keyword>
<evidence type="ECO:0000259" key="5">
    <source>
        <dbReference type="PROSITE" id="PS51192"/>
    </source>
</evidence>
<reference evidence="7 8" key="1">
    <citation type="journal article" date="2022" name="Syst. Appl. Microbiol.">
        <title>Rhodopirellula aestuarii sp. nov., a novel member of the genus Rhodopirellula isolated from brackish sediments collected in the Tagus River estuary, Portugal.</title>
        <authorList>
            <person name="Vitorino I.R."/>
            <person name="Klimek D."/>
            <person name="Calusinska M."/>
            <person name="Lobo-da-Cunha A."/>
            <person name="Vasconcelos V."/>
            <person name="Lage O.M."/>
        </authorList>
    </citation>
    <scope>NUCLEOTIDE SEQUENCE [LARGE SCALE GENOMIC DNA]</scope>
    <source>
        <strain evidence="7 8">ICT_H3.1</strain>
    </source>
</reference>
<dbReference type="Gene3D" id="3.40.50.300">
    <property type="entry name" value="P-loop containing nucleotide triphosphate hydrolases"/>
    <property type="match status" value="1"/>
</dbReference>
<dbReference type="EMBL" id="JAMQBK010000039">
    <property type="protein sequence ID" value="MCM2372098.1"/>
    <property type="molecule type" value="Genomic_DNA"/>
</dbReference>
<protein>
    <submittedName>
        <fullName evidence="7">DEAD/DEAH box helicase</fullName>
    </submittedName>
</protein>
<dbReference type="RefSeq" id="WP_250929723.1">
    <property type="nucleotide sequence ID" value="NZ_JAMQBK010000039.1"/>
</dbReference>
<dbReference type="CDD" id="cd18011">
    <property type="entry name" value="DEXDc_RapA"/>
    <property type="match status" value="1"/>
</dbReference>
<dbReference type="SMART" id="SM00490">
    <property type="entry name" value="HELICc"/>
    <property type="match status" value="1"/>
</dbReference>
<evidence type="ECO:0000256" key="1">
    <source>
        <dbReference type="ARBA" id="ARBA00022741"/>
    </source>
</evidence>
<dbReference type="PROSITE" id="PS51194">
    <property type="entry name" value="HELICASE_CTER"/>
    <property type="match status" value="1"/>
</dbReference>